<dbReference type="EMBL" id="JASPKY010000836">
    <property type="protein sequence ID" value="KAK9681191.1"/>
    <property type="molecule type" value="Genomic_DNA"/>
</dbReference>
<name>A0AAW1HWF7_POPJA</name>
<organism evidence="1 2">
    <name type="scientific">Popillia japonica</name>
    <name type="common">Japanese beetle</name>
    <dbReference type="NCBI Taxonomy" id="7064"/>
    <lineage>
        <taxon>Eukaryota</taxon>
        <taxon>Metazoa</taxon>
        <taxon>Ecdysozoa</taxon>
        <taxon>Arthropoda</taxon>
        <taxon>Hexapoda</taxon>
        <taxon>Insecta</taxon>
        <taxon>Pterygota</taxon>
        <taxon>Neoptera</taxon>
        <taxon>Endopterygota</taxon>
        <taxon>Coleoptera</taxon>
        <taxon>Polyphaga</taxon>
        <taxon>Scarabaeiformia</taxon>
        <taxon>Scarabaeidae</taxon>
        <taxon>Rutelinae</taxon>
        <taxon>Popillia</taxon>
    </lineage>
</organism>
<evidence type="ECO:0000313" key="1">
    <source>
        <dbReference type="EMBL" id="KAK9681191.1"/>
    </source>
</evidence>
<gene>
    <name evidence="1" type="ORF">QE152_g38501</name>
</gene>
<comment type="caution">
    <text evidence="1">The sequence shown here is derived from an EMBL/GenBank/DDBJ whole genome shotgun (WGS) entry which is preliminary data.</text>
</comment>
<dbReference type="Proteomes" id="UP001458880">
    <property type="component" value="Unassembled WGS sequence"/>
</dbReference>
<accession>A0AAW1HWF7</accession>
<sequence length="160" mass="18183">MYRPTKLGGLGIVVEIDDSKFGHRKYHKGHRIEGKWVFGIYDCWKGYDVKRDSTDARASVDTVEETKLSIDTIEVTELDNRNYEIAEDNLTETDAAESATSIVVHQVSDAIDQDGYIIPVLSPTSSESTSKERPKELKNERLFLKWNTLALKMLQSPFQT</sequence>
<reference evidence="1 2" key="1">
    <citation type="journal article" date="2024" name="BMC Genomics">
        <title>De novo assembly and annotation of Popillia japonica's genome with initial clues to its potential as an invasive pest.</title>
        <authorList>
            <person name="Cucini C."/>
            <person name="Boschi S."/>
            <person name="Funari R."/>
            <person name="Cardaioli E."/>
            <person name="Iannotti N."/>
            <person name="Marturano G."/>
            <person name="Paoli F."/>
            <person name="Bruttini M."/>
            <person name="Carapelli A."/>
            <person name="Frati F."/>
            <person name="Nardi F."/>
        </authorList>
    </citation>
    <scope>NUCLEOTIDE SEQUENCE [LARGE SCALE GENOMIC DNA]</scope>
    <source>
        <strain evidence="1">DMR45628</strain>
    </source>
</reference>
<proteinExistence type="predicted"/>
<protein>
    <submittedName>
        <fullName evidence="1">Uncharacterized protein</fullName>
    </submittedName>
</protein>
<evidence type="ECO:0000313" key="2">
    <source>
        <dbReference type="Proteomes" id="UP001458880"/>
    </source>
</evidence>
<dbReference type="AlphaFoldDB" id="A0AAW1HWF7"/>
<keyword evidence="2" id="KW-1185">Reference proteome</keyword>